<name>A0AA85G9E4_9TREM</name>
<sequence>MISFPLVTISTFLEKQERQEEENVFKEEVPDHRNVVHISGIAVFRSQYPTSQNRSCHSNILFKRGNPCLLLHAYH</sequence>
<dbReference type="Proteomes" id="UP000050792">
    <property type="component" value="Unassembled WGS sequence"/>
</dbReference>
<evidence type="ECO:0000313" key="1">
    <source>
        <dbReference type="Proteomes" id="UP000050792"/>
    </source>
</evidence>
<protein>
    <submittedName>
        <fullName evidence="2">Uncharacterized protein</fullName>
    </submittedName>
</protein>
<reference evidence="1" key="1">
    <citation type="submission" date="2022-06" db="EMBL/GenBank/DDBJ databases">
        <authorList>
            <person name="Berger JAMES D."/>
            <person name="Berger JAMES D."/>
        </authorList>
    </citation>
    <scope>NUCLEOTIDE SEQUENCE [LARGE SCALE GENOMIC DNA]</scope>
</reference>
<proteinExistence type="predicted"/>
<dbReference type="WBParaSite" id="SRDH1_82570.1">
    <property type="protein sequence ID" value="SRDH1_82570.1"/>
    <property type="gene ID" value="SRDH1_82570"/>
</dbReference>
<accession>A0AA85G9E4</accession>
<evidence type="ECO:0000313" key="2">
    <source>
        <dbReference type="WBParaSite" id="SRDH1_82570.1"/>
    </source>
</evidence>
<organism evidence="1 2">
    <name type="scientific">Schistosoma rodhaini</name>
    <dbReference type="NCBI Taxonomy" id="6188"/>
    <lineage>
        <taxon>Eukaryota</taxon>
        <taxon>Metazoa</taxon>
        <taxon>Spiralia</taxon>
        <taxon>Lophotrochozoa</taxon>
        <taxon>Platyhelminthes</taxon>
        <taxon>Trematoda</taxon>
        <taxon>Digenea</taxon>
        <taxon>Strigeidida</taxon>
        <taxon>Schistosomatoidea</taxon>
        <taxon>Schistosomatidae</taxon>
        <taxon>Schistosoma</taxon>
    </lineage>
</organism>
<keyword evidence="1" id="KW-1185">Reference proteome</keyword>
<dbReference type="AlphaFoldDB" id="A0AA85G9E4"/>
<reference evidence="2" key="2">
    <citation type="submission" date="2023-11" db="UniProtKB">
        <authorList>
            <consortium name="WormBaseParasite"/>
        </authorList>
    </citation>
    <scope>IDENTIFICATION</scope>
</reference>